<reference evidence="2" key="1">
    <citation type="submission" date="2012-08" db="EMBL/GenBank/DDBJ databases">
        <title>The Genome Sequence of Wuchereria bancrofti.</title>
        <authorList>
            <person name="Nutman T.B."/>
            <person name="Fink D.L."/>
            <person name="Russ C."/>
            <person name="Young S."/>
            <person name="Zeng Q."/>
            <person name="Koehrsen M."/>
            <person name="Alvarado L."/>
            <person name="Berlin A."/>
            <person name="Chapman S.B."/>
            <person name="Chen Z."/>
            <person name="Freedman E."/>
            <person name="Gellesch M."/>
            <person name="Goldberg J."/>
            <person name="Griggs A."/>
            <person name="Gujja S."/>
            <person name="Heilman E.R."/>
            <person name="Heiman D."/>
            <person name="Hepburn T."/>
            <person name="Howarth C."/>
            <person name="Jen D."/>
            <person name="Larson L."/>
            <person name="Lewis B."/>
            <person name="Mehta T."/>
            <person name="Park D."/>
            <person name="Pearson M."/>
            <person name="Roberts A."/>
            <person name="Saif S."/>
            <person name="Shea T."/>
            <person name="Shenoy N."/>
            <person name="Sisk P."/>
            <person name="Stolte C."/>
            <person name="Sykes S."/>
            <person name="Walk T."/>
            <person name="White J."/>
            <person name="Yandava C."/>
            <person name="Haas B."/>
            <person name="Henn M.R."/>
            <person name="Nusbaum C."/>
            <person name="Birren B."/>
        </authorList>
    </citation>
    <scope>NUCLEOTIDE SEQUENCE [LARGE SCALE GENOMIC DNA]</scope>
    <source>
        <strain evidence="2">NA</strain>
    </source>
</reference>
<evidence type="ECO:0000313" key="1">
    <source>
        <dbReference type="EMBL" id="EJW70737.1"/>
    </source>
</evidence>
<protein>
    <submittedName>
        <fullName evidence="1">Uncharacterized protein</fullName>
    </submittedName>
</protein>
<name>J9E1E7_WUCBA</name>
<sequence length="63" mass="7301">MRRIRMPYARRFNGDGLEASTILELLSLNKISTQCGYKPTVSLFAHLSHLRTTSCYFVLHDDR</sequence>
<organism evidence="1 2">
    <name type="scientific">Wuchereria bancrofti</name>
    <dbReference type="NCBI Taxonomy" id="6293"/>
    <lineage>
        <taxon>Eukaryota</taxon>
        <taxon>Metazoa</taxon>
        <taxon>Ecdysozoa</taxon>
        <taxon>Nematoda</taxon>
        <taxon>Chromadorea</taxon>
        <taxon>Rhabditida</taxon>
        <taxon>Spirurina</taxon>
        <taxon>Spiruromorpha</taxon>
        <taxon>Filarioidea</taxon>
        <taxon>Onchocercidae</taxon>
        <taxon>Wuchereria</taxon>
    </lineage>
</organism>
<gene>
    <name evidence="1" type="ORF">WUBG_18356</name>
</gene>
<feature type="non-terminal residue" evidence="1">
    <location>
        <position position="63"/>
    </location>
</feature>
<comment type="caution">
    <text evidence="1">The sequence shown here is derived from an EMBL/GenBank/DDBJ whole genome shotgun (WGS) entry which is preliminary data.</text>
</comment>
<evidence type="ECO:0000313" key="2">
    <source>
        <dbReference type="Proteomes" id="UP000004810"/>
    </source>
</evidence>
<dbReference type="AlphaFoldDB" id="J9E1E7"/>
<proteinExistence type="predicted"/>
<accession>J9E1E7</accession>
<dbReference type="EMBL" id="ADBV01020745">
    <property type="protein sequence ID" value="EJW70737.1"/>
    <property type="molecule type" value="Genomic_DNA"/>
</dbReference>
<dbReference type="Proteomes" id="UP000004810">
    <property type="component" value="Unassembled WGS sequence"/>
</dbReference>